<organism evidence="1">
    <name type="scientific">marine sediment metagenome</name>
    <dbReference type="NCBI Taxonomy" id="412755"/>
    <lineage>
        <taxon>unclassified sequences</taxon>
        <taxon>metagenomes</taxon>
        <taxon>ecological metagenomes</taxon>
    </lineage>
</organism>
<protein>
    <recommendedName>
        <fullName evidence="2">Phage tail assembly chaperone</fullName>
    </recommendedName>
</protein>
<evidence type="ECO:0000313" key="1">
    <source>
        <dbReference type="EMBL" id="KKM71725.1"/>
    </source>
</evidence>
<comment type="caution">
    <text evidence="1">The sequence shown here is derived from an EMBL/GenBank/DDBJ whole genome shotgun (WGS) entry which is preliminary data.</text>
</comment>
<reference evidence="1" key="1">
    <citation type="journal article" date="2015" name="Nature">
        <title>Complex archaea that bridge the gap between prokaryotes and eukaryotes.</title>
        <authorList>
            <person name="Spang A."/>
            <person name="Saw J.H."/>
            <person name="Jorgensen S.L."/>
            <person name="Zaremba-Niedzwiedzka K."/>
            <person name="Martijn J."/>
            <person name="Lind A.E."/>
            <person name="van Eijk R."/>
            <person name="Schleper C."/>
            <person name="Guy L."/>
            <person name="Ettema T.J."/>
        </authorList>
    </citation>
    <scope>NUCLEOTIDE SEQUENCE</scope>
</reference>
<proteinExistence type="predicted"/>
<name>A0A0F9M4Z1_9ZZZZ</name>
<evidence type="ECO:0008006" key="2">
    <source>
        <dbReference type="Google" id="ProtNLM"/>
    </source>
</evidence>
<dbReference type="AlphaFoldDB" id="A0A0F9M4Z1"/>
<accession>A0A0F9M4Z1</accession>
<sequence length="95" mass="11647">MEAFAYGEIKISRSEFWGMTPREFWNACDGHNKKKEKDYQIRWEQTRWQAAVQVNSFTKKTIQPQDLLKFPWESEAIDRSEEIEKIKEYRKWLEQ</sequence>
<gene>
    <name evidence="1" type="ORF">LCGC14_1427810</name>
</gene>
<dbReference type="EMBL" id="LAZR01009587">
    <property type="protein sequence ID" value="KKM71725.1"/>
    <property type="molecule type" value="Genomic_DNA"/>
</dbReference>